<dbReference type="Gene3D" id="3.90.740.10">
    <property type="entry name" value="Valyl/Leucyl/Isoleucyl-tRNA synthetase, editing domain"/>
    <property type="match status" value="1"/>
</dbReference>
<dbReference type="Pfam" id="PF08264">
    <property type="entry name" value="Anticodon_1"/>
    <property type="match status" value="1"/>
</dbReference>
<comment type="catalytic activity">
    <reaction evidence="8 9">
        <text>tRNA(Leu) + L-leucine + ATP = L-leucyl-tRNA(Leu) + AMP + diphosphate</text>
        <dbReference type="Rhea" id="RHEA:11688"/>
        <dbReference type="Rhea" id="RHEA-COMP:9613"/>
        <dbReference type="Rhea" id="RHEA-COMP:9622"/>
        <dbReference type="ChEBI" id="CHEBI:30616"/>
        <dbReference type="ChEBI" id="CHEBI:33019"/>
        <dbReference type="ChEBI" id="CHEBI:57427"/>
        <dbReference type="ChEBI" id="CHEBI:78442"/>
        <dbReference type="ChEBI" id="CHEBI:78494"/>
        <dbReference type="ChEBI" id="CHEBI:456215"/>
        <dbReference type="EC" id="6.1.1.4"/>
    </reaction>
</comment>
<dbReference type="InterPro" id="IPR014729">
    <property type="entry name" value="Rossmann-like_a/b/a_fold"/>
</dbReference>
<dbReference type="PANTHER" id="PTHR43740">
    <property type="entry name" value="LEUCYL-TRNA SYNTHETASE"/>
    <property type="match status" value="1"/>
</dbReference>
<proteinExistence type="inferred from homology"/>
<evidence type="ECO:0000256" key="3">
    <source>
        <dbReference type="ARBA" id="ARBA00022598"/>
    </source>
</evidence>
<dbReference type="FunFam" id="3.90.740.10:FF:000017">
    <property type="entry name" value="Leucine--tRNA ligase"/>
    <property type="match status" value="1"/>
</dbReference>
<accession>A0A285E7F6</accession>
<dbReference type="InterPro" id="IPR001412">
    <property type="entry name" value="aa-tRNA-synth_I_CS"/>
</dbReference>
<evidence type="ECO:0000259" key="13">
    <source>
        <dbReference type="Pfam" id="PF09334"/>
    </source>
</evidence>
<dbReference type="EMBL" id="OBDO01000001">
    <property type="protein sequence ID" value="SNX94947.1"/>
    <property type="molecule type" value="Genomic_DNA"/>
</dbReference>
<keyword evidence="5 9" id="KW-0067">ATP-binding</keyword>
<dbReference type="EC" id="6.1.1.4" evidence="9"/>
<evidence type="ECO:0000256" key="7">
    <source>
        <dbReference type="ARBA" id="ARBA00023146"/>
    </source>
</evidence>
<dbReference type="HAMAP" id="MF_00049_B">
    <property type="entry name" value="Leu_tRNA_synth_B"/>
    <property type="match status" value="1"/>
</dbReference>
<dbReference type="GO" id="GO:0005829">
    <property type="term" value="C:cytosol"/>
    <property type="evidence" value="ECO:0007669"/>
    <property type="project" value="TreeGrafter"/>
</dbReference>
<dbReference type="Pfam" id="PF09334">
    <property type="entry name" value="tRNA-synt_1g"/>
    <property type="match status" value="1"/>
</dbReference>
<evidence type="ECO:0000259" key="12">
    <source>
        <dbReference type="Pfam" id="PF08264"/>
    </source>
</evidence>
<dbReference type="Pfam" id="PF13603">
    <property type="entry name" value="tRNA-synt_1_2"/>
    <property type="match status" value="1"/>
</dbReference>
<dbReference type="FunFam" id="3.40.50.620:FF:000087">
    <property type="entry name" value="Leucine--tRNA ligase"/>
    <property type="match status" value="1"/>
</dbReference>
<evidence type="ECO:0000256" key="4">
    <source>
        <dbReference type="ARBA" id="ARBA00022741"/>
    </source>
</evidence>
<keyword evidence="4 9" id="KW-0547">Nucleotide-binding</keyword>
<gene>
    <name evidence="9" type="primary">leuS</name>
    <name evidence="15" type="ORF">SAMN06893097_101748</name>
</gene>
<comment type="similarity">
    <text evidence="1 9 10">Belongs to the class-I aminoacyl-tRNA synthetase family.</text>
</comment>
<dbReference type="SUPFAM" id="SSF52374">
    <property type="entry name" value="Nucleotidylyl transferase"/>
    <property type="match status" value="1"/>
</dbReference>
<evidence type="ECO:0000256" key="1">
    <source>
        <dbReference type="ARBA" id="ARBA00005594"/>
    </source>
</evidence>
<sequence length="984" mass="109273">MSAAGTTIREHETMSQTASQPNADPTVDGVPPHRYTPALAQQIELAWQDRWEAEGTFHTPNPTGRLSAGFERVADRPKFFAMDMFPYPSGAGLHVGHPLGYLGTDVTSRFRRMDGDNVLHPMGYDAFGLPAEQYAVQTGQHPRITTEANIAAIKAQLRRLGVDHDDRRSFATIDPGYYKWTQWIFLQLFGAWFDPEAGKARRVEELVAELDAGTREPAPGTNPSGRPWAELGEVARRRVIDAHRLAYLHEAPVNWCPGLGTVLSNEEVTADGRSERGNFPVFRRPLKQWMMRITAYADRLIDDLDRLDWSESVKVMQRNWIGRSTGARIRFTVGAAGRVDARAETIEVFTTRPDTLFGATYMVLAPEHPLVPSLTAPSWPDGTDPRWTGGAATPAEAVEAYQRQASRRSELDRQDTGREKTGVWLGVTAVNPVNGRELPVFIADYVLTGYGTGAIMAVPGEDTRDFEFAQVFGLPVVRTVQPPEDFDGGAYTGTGPMINSANDEISLNGLDKVAAITRITDWLVARGSGEGTTTYKLRDWLFSRQRYWGEPFPIVYDEDDLPVAVPTSMLPVLLPEVDDYSPKTFDDDDADSEPEPPLSRATEWTTVVLDLGDGPKQYRRETNTMPNWAGSCWYYLRYLDPGDDEQMVDPELERYWLGPRGEGDVGGVDLYVGGVEHIVLHLLYARFWHKVLYDLGYVSSEEPFRRLVNQGYISAYAYTDERGFYVPAAEVVEENGQFLYEGKPVNREYGKIGKSLKNMVTPDEMIGAYGADTFRVYEMSTGPLEQSRPWETKAVVGSQRLLQRIWRVVVDEETGAVRADDDQAPSEETLRALHRAIDGVRDGMATLRFNIAIARITELTNHLTQAFGATSPVPRSVAEPLVLLVAPLAPHLAEELWSRLGHTDSVAWAPFPVADQQWLVEDTVQVAVQVNGKVRSQVSVPADADAAALEAAARADEKIAGHITGKTVRRVVAVPGRLVNFVLG</sequence>
<dbReference type="PRINTS" id="PR00985">
    <property type="entry name" value="TRNASYNTHLEU"/>
</dbReference>
<dbReference type="InterPro" id="IPR009080">
    <property type="entry name" value="tRNAsynth_Ia_anticodon-bd"/>
</dbReference>
<feature type="binding site" evidence="9">
    <location>
        <position position="754"/>
    </location>
    <ligand>
        <name>ATP</name>
        <dbReference type="ChEBI" id="CHEBI:30616"/>
    </ligand>
</feature>
<evidence type="ECO:0000256" key="5">
    <source>
        <dbReference type="ARBA" id="ARBA00022840"/>
    </source>
</evidence>
<feature type="domain" description="Methionyl/Valyl/Leucyl/Isoleucyl-tRNA synthetase anticodon-binding" evidence="12">
    <location>
        <begin position="830"/>
        <end position="946"/>
    </location>
</feature>
<evidence type="ECO:0000256" key="8">
    <source>
        <dbReference type="ARBA" id="ARBA00047469"/>
    </source>
</evidence>
<dbReference type="InterPro" id="IPR002302">
    <property type="entry name" value="Leu-tRNA-ligase"/>
</dbReference>
<dbReference type="InterPro" id="IPR015413">
    <property type="entry name" value="Methionyl/Leucyl_tRNA_Synth"/>
</dbReference>
<evidence type="ECO:0000313" key="15">
    <source>
        <dbReference type="EMBL" id="SNX94947.1"/>
    </source>
</evidence>
<evidence type="ECO:0000259" key="14">
    <source>
        <dbReference type="Pfam" id="PF13603"/>
    </source>
</evidence>
<keyword evidence="3 9" id="KW-0436">Ligase</keyword>
<dbReference type="Gene3D" id="3.40.50.620">
    <property type="entry name" value="HUPs"/>
    <property type="match status" value="3"/>
</dbReference>
<dbReference type="Proteomes" id="UP000219514">
    <property type="component" value="Unassembled WGS sequence"/>
</dbReference>
<dbReference type="SUPFAM" id="SSF47323">
    <property type="entry name" value="Anticodon-binding domain of a subclass of class I aminoacyl-tRNA synthetases"/>
    <property type="match status" value="1"/>
</dbReference>
<comment type="caution">
    <text evidence="9">Lacks conserved residue(s) required for the propagation of feature annotation.</text>
</comment>
<dbReference type="FunFam" id="1.10.730.10:FF:000011">
    <property type="entry name" value="Leucine--tRNA ligase chloroplastic/mitochondrial"/>
    <property type="match status" value="1"/>
</dbReference>
<keyword evidence="6 9" id="KW-0648">Protein biosynthesis</keyword>
<feature type="short sequence motif" description="'KMSKS' region" evidence="9">
    <location>
        <begin position="751"/>
        <end position="755"/>
    </location>
</feature>
<dbReference type="GO" id="GO:0002161">
    <property type="term" value="F:aminoacyl-tRNA deacylase activity"/>
    <property type="evidence" value="ECO:0007669"/>
    <property type="project" value="InterPro"/>
</dbReference>
<evidence type="ECO:0000313" key="16">
    <source>
        <dbReference type="Proteomes" id="UP000219514"/>
    </source>
</evidence>
<dbReference type="CDD" id="cd07958">
    <property type="entry name" value="Anticodon_Ia_Leu_BEm"/>
    <property type="match status" value="1"/>
</dbReference>
<dbReference type="InterPro" id="IPR025709">
    <property type="entry name" value="Leu_tRNA-synth_edit"/>
</dbReference>
<organism evidence="15 16">
    <name type="scientific">Geodermatophilus sabuli</name>
    <dbReference type="NCBI Taxonomy" id="1564158"/>
    <lineage>
        <taxon>Bacteria</taxon>
        <taxon>Bacillati</taxon>
        <taxon>Actinomycetota</taxon>
        <taxon>Actinomycetes</taxon>
        <taxon>Geodermatophilales</taxon>
        <taxon>Geodermatophilaceae</taxon>
        <taxon>Geodermatophilus</taxon>
    </lineage>
</organism>
<dbReference type="AlphaFoldDB" id="A0A285E7F6"/>
<dbReference type="SUPFAM" id="SSF50677">
    <property type="entry name" value="ValRS/IleRS/LeuRS editing domain"/>
    <property type="match status" value="1"/>
</dbReference>
<reference evidence="15 16" key="1">
    <citation type="submission" date="2017-09" db="EMBL/GenBank/DDBJ databases">
        <authorList>
            <person name="Ehlers B."/>
            <person name="Leendertz F.H."/>
        </authorList>
    </citation>
    <scope>NUCLEOTIDE SEQUENCE [LARGE SCALE GENOMIC DNA]</scope>
    <source>
        <strain evidence="15 16">DSM 46844</strain>
    </source>
</reference>
<evidence type="ECO:0000256" key="6">
    <source>
        <dbReference type="ARBA" id="ARBA00022917"/>
    </source>
</evidence>
<keyword evidence="16" id="KW-1185">Reference proteome</keyword>
<dbReference type="PANTHER" id="PTHR43740:SF2">
    <property type="entry name" value="LEUCINE--TRNA LIGASE, MITOCHONDRIAL"/>
    <property type="match status" value="1"/>
</dbReference>
<protein>
    <recommendedName>
        <fullName evidence="9">Leucine--tRNA ligase</fullName>
        <ecNumber evidence="9">6.1.1.4</ecNumber>
    </recommendedName>
    <alternativeName>
        <fullName evidence="9">Leucyl-tRNA synthetase</fullName>
        <shortName evidence="9">LeuRS</shortName>
    </alternativeName>
</protein>
<feature type="compositionally biased region" description="Polar residues" evidence="11">
    <location>
        <begin position="14"/>
        <end position="23"/>
    </location>
</feature>
<evidence type="ECO:0000256" key="2">
    <source>
        <dbReference type="ARBA" id="ARBA00022490"/>
    </source>
</evidence>
<dbReference type="InterPro" id="IPR013155">
    <property type="entry name" value="M/V/L/I-tRNA-synth_anticd-bd"/>
</dbReference>
<feature type="region of interest" description="Disordered" evidence="11">
    <location>
        <begin position="1"/>
        <end position="32"/>
    </location>
</feature>
<evidence type="ECO:0000256" key="10">
    <source>
        <dbReference type="RuleBase" id="RU363039"/>
    </source>
</evidence>
<dbReference type="GO" id="GO:0005524">
    <property type="term" value="F:ATP binding"/>
    <property type="evidence" value="ECO:0007669"/>
    <property type="project" value="UniProtKB-UniRule"/>
</dbReference>
<dbReference type="FunFam" id="3.40.50.620:FF:000060">
    <property type="entry name" value="Leucine--tRNA ligase"/>
    <property type="match status" value="1"/>
</dbReference>
<keyword evidence="2 9" id="KW-0963">Cytoplasm</keyword>
<dbReference type="NCBIfam" id="TIGR00396">
    <property type="entry name" value="leuS_bact"/>
    <property type="match status" value="1"/>
</dbReference>
<evidence type="ECO:0000256" key="11">
    <source>
        <dbReference type="SAM" id="MobiDB-lite"/>
    </source>
</evidence>
<feature type="domain" description="Methionyl/Leucyl tRNA synthetase" evidence="13">
    <location>
        <begin position="85"/>
        <end position="167"/>
    </location>
</feature>
<dbReference type="InterPro" id="IPR009008">
    <property type="entry name" value="Val/Leu/Ile-tRNA-synth_edit"/>
</dbReference>
<keyword evidence="7 9" id="KW-0030">Aminoacyl-tRNA synthetase</keyword>
<dbReference type="GO" id="GO:0006429">
    <property type="term" value="P:leucyl-tRNA aminoacylation"/>
    <property type="evidence" value="ECO:0007669"/>
    <property type="project" value="UniProtKB-UniRule"/>
</dbReference>
<evidence type="ECO:0000256" key="9">
    <source>
        <dbReference type="HAMAP-Rule" id="MF_00049"/>
    </source>
</evidence>
<dbReference type="RefSeq" id="WP_342744213.1">
    <property type="nucleotide sequence ID" value="NZ_OBDO01000001.1"/>
</dbReference>
<comment type="subcellular location">
    <subcellularLocation>
        <location evidence="9">Cytoplasm</location>
    </subcellularLocation>
</comment>
<dbReference type="PROSITE" id="PS00178">
    <property type="entry name" value="AA_TRNA_LIGASE_I"/>
    <property type="match status" value="1"/>
</dbReference>
<dbReference type="GO" id="GO:0004823">
    <property type="term" value="F:leucine-tRNA ligase activity"/>
    <property type="evidence" value="ECO:0007669"/>
    <property type="project" value="UniProtKB-UniRule"/>
</dbReference>
<dbReference type="FunFam" id="3.40.50.620:FF:000056">
    <property type="entry name" value="Leucine--tRNA ligase"/>
    <property type="match status" value="1"/>
</dbReference>
<feature type="domain" description="Leucyl-tRNA synthetase editing" evidence="14">
    <location>
        <begin position="318"/>
        <end position="523"/>
    </location>
</feature>
<name>A0A285E7F6_9ACTN</name>
<dbReference type="Gene3D" id="1.10.730.10">
    <property type="entry name" value="Isoleucyl-tRNA Synthetase, Domain 1"/>
    <property type="match status" value="1"/>
</dbReference>